<dbReference type="EMBL" id="LNQE01001511">
    <property type="protein sequence ID" value="KUG16168.1"/>
    <property type="molecule type" value="Genomic_DNA"/>
</dbReference>
<proteinExistence type="predicted"/>
<gene>
    <name evidence="1" type="ORF">ASZ90_014149</name>
</gene>
<name>A0A0W8F5I7_9ZZZZ</name>
<organism evidence="1">
    <name type="scientific">hydrocarbon metagenome</name>
    <dbReference type="NCBI Taxonomy" id="938273"/>
    <lineage>
        <taxon>unclassified sequences</taxon>
        <taxon>metagenomes</taxon>
        <taxon>ecological metagenomes</taxon>
    </lineage>
</organism>
<reference evidence="1" key="1">
    <citation type="journal article" date="2015" name="Proc. Natl. Acad. Sci. U.S.A.">
        <title>Networks of energetic and metabolic interactions define dynamics in microbial communities.</title>
        <authorList>
            <person name="Embree M."/>
            <person name="Liu J.K."/>
            <person name="Al-Bassam M.M."/>
            <person name="Zengler K."/>
        </authorList>
    </citation>
    <scope>NUCLEOTIDE SEQUENCE</scope>
</reference>
<protein>
    <submittedName>
        <fullName evidence="1">Uncharacterized protein</fullName>
    </submittedName>
</protein>
<evidence type="ECO:0000313" key="1">
    <source>
        <dbReference type="EMBL" id="KUG16168.1"/>
    </source>
</evidence>
<dbReference type="AlphaFoldDB" id="A0A0W8F5I7"/>
<accession>A0A0W8F5I7</accession>
<sequence>MNDRERYSAKDKNKLEKGSGFVKIWTLLSNWVYRVISW</sequence>
<comment type="caution">
    <text evidence="1">The sequence shown here is derived from an EMBL/GenBank/DDBJ whole genome shotgun (WGS) entry which is preliminary data.</text>
</comment>